<dbReference type="AlphaFoldDB" id="A0A0V7ZPN6"/>
<dbReference type="Pfam" id="PF00491">
    <property type="entry name" value="Arginase"/>
    <property type="match status" value="1"/>
</dbReference>
<dbReference type="Proteomes" id="UP000053372">
    <property type="component" value="Unassembled WGS sequence"/>
</dbReference>
<comment type="caution">
    <text evidence="6">The sequence shown here is derived from an EMBL/GenBank/DDBJ whole genome shotgun (WGS) entry which is preliminary data.</text>
</comment>
<dbReference type="GO" id="GO:0033389">
    <property type="term" value="P:putrescine biosynthetic process from arginine, via agmatine"/>
    <property type="evidence" value="ECO:0007669"/>
    <property type="project" value="TreeGrafter"/>
</dbReference>
<keyword evidence="3" id="KW-0464">Manganese</keyword>
<feature type="binding site" evidence="3">
    <location>
        <position position="182"/>
    </location>
    <ligand>
        <name>Mn(2+)</name>
        <dbReference type="ChEBI" id="CHEBI:29035"/>
        <label>1</label>
    </ligand>
</feature>
<evidence type="ECO:0000256" key="2">
    <source>
        <dbReference type="ARBA" id="ARBA00022801"/>
    </source>
</evidence>
<keyword evidence="1 3" id="KW-0479">Metal-binding</keyword>
<dbReference type="CDD" id="cd11593">
    <property type="entry name" value="Agmatinase-like_2"/>
    <property type="match status" value="1"/>
</dbReference>
<proteinExistence type="inferred from homology"/>
<evidence type="ECO:0000313" key="6">
    <source>
        <dbReference type="EMBL" id="KST66656.1"/>
    </source>
</evidence>
<dbReference type="Gene3D" id="3.40.800.10">
    <property type="entry name" value="Ureohydrolase domain"/>
    <property type="match status" value="1"/>
</dbReference>
<name>A0A0V7ZPN6_9CYAN</name>
<dbReference type="OrthoDB" id="9788689at2"/>
<dbReference type="SUPFAM" id="SSF52768">
    <property type="entry name" value="Arginase/deacetylase"/>
    <property type="match status" value="1"/>
</dbReference>
<dbReference type="PANTHER" id="PTHR11358:SF26">
    <property type="entry name" value="GUANIDINO ACID HYDROLASE, MITOCHONDRIAL"/>
    <property type="match status" value="1"/>
</dbReference>
<dbReference type="InterPro" id="IPR006035">
    <property type="entry name" value="Ureohydrolase"/>
</dbReference>
<feature type="binding site" evidence="3">
    <location>
        <position position="178"/>
    </location>
    <ligand>
        <name>Mn(2+)</name>
        <dbReference type="ChEBI" id="CHEBI:29035"/>
        <label>1</label>
    </ligand>
</feature>
<dbReference type="RefSeq" id="WP_027846046.1">
    <property type="nucleotide sequence ID" value="NZ_LMTZ01000095.1"/>
</dbReference>
<dbReference type="PIRSF" id="PIRSF036979">
    <property type="entry name" value="Arginase"/>
    <property type="match status" value="1"/>
</dbReference>
<feature type="binding site" evidence="3">
    <location>
        <position position="180"/>
    </location>
    <ligand>
        <name>Mn(2+)</name>
        <dbReference type="ChEBI" id="CHEBI:29035"/>
        <label>1</label>
    </ligand>
</feature>
<comment type="cofactor">
    <cofactor evidence="3">
        <name>Mn(2+)</name>
        <dbReference type="ChEBI" id="CHEBI:29035"/>
    </cofactor>
    <text evidence="3">Binds 2 manganese ions per subunit.</text>
</comment>
<comment type="similarity">
    <text evidence="4">Belongs to the arginase family.</text>
</comment>
<dbReference type="GO" id="GO:0046872">
    <property type="term" value="F:metal ion binding"/>
    <property type="evidence" value="ECO:0007669"/>
    <property type="project" value="UniProtKB-KW"/>
</dbReference>
<dbReference type="EMBL" id="LMTZ01000095">
    <property type="protein sequence ID" value="KST66656.1"/>
    <property type="molecule type" value="Genomic_DNA"/>
</dbReference>
<dbReference type="PRINTS" id="PR00116">
    <property type="entry name" value="ARGINASE"/>
</dbReference>
<accession>A0A0V7ZPN6</accession>
<feature type="binding site" evidence="3">
    <location>
        <position position="273"/>
    </location>
    <ligand>
        <name>Mn(2+)</name>
        <dbReference type="ChEBI" id="CHEBI:29035"/>
        <label>1</label>
    </ligand>
</feature>
<dbReference type="InterPro" id="IPR023696">
    <property type="entry name" value="Ureohydrolase_dom_sf"/>
</dbReference>
<evidence type="ECO:0000313" key="5">
    <source>
        <dbReference type="EMBL" id="KST66335.1"/>
    </source>
</evidence>
<keyword evidence="2" id="KW-0378">Hydrolase</keyword>
<dbReference type="EMBL" id="LMTZ01000097">
    <property type="protein sequence ID" value="KST66335.1"/>
    <property type="molecule type" value="Genomic_DNA"/>
</dbReference>
<protein>
    <submittedName>
        <fullName evidence="6">Agmatinase</fullName>
    </submittedName>
</protein>
<reference evidence="6 7" key="1">
    <citation type="journal article" date="2015" name="Genome Announc.">
        <title>Draft Genome of the Euendolithic (true boring) Cyanobacterium Mastigocoleus testarum strain BC008.</title>
        <authorList>
            <person name="Guida B.S."/>
            <person name="Garcia-Pichel F."/>
        </authorList>
    </citation>
    <scope>NUCLEOTIDE SEQUENCE [LARGE SCALE GENOMIC DNA]</scope>
    <source>
        <strain evidence="6 7">BC008</strain>
    </source>
</reference>
<feature type="binding site" evidence="3">
    <location>
        <position position="271"/>
    </location>
    <ligand>
        <name>Mn(2+)</name>
        <dbReference type="ChEBI" id="CHEBI:29035"/>
        <label>1</label>
    </ligand>
</feature>
<organism evidence="6 7">
    <name type="scientific">Mastigocoleus testarum BC008</name>
    <dbReference type="NCBI Taxonomy" id="371196"/>
    <lineage>
        <taxon>Bacteria</taxon>
        <taxon>Bacillati</taxon>
        <taxon>Cyanobacteriota</taxon>
        <taxon>Cyanophyceae</taxon>
        <taxon>Nostocales</taxon>
        <taxon>Hapalosiphonaceae</taxon>
        <taxon>Mastigocoleus</taxon>
    </lineage>
</organism>
<evidence type="ECO:0000256" key="1">
    <source>
        <dbReference type="ARBA" id="ARBA00022723"/>
    </source>
</evidence>
<evidence type="ECO:0000256" key="4">
    <source>
        <dbReference type="PROSITE-ProRule" id="PRU00742"/>
    </source>
</evidence>
<evidence type="ECO:0000256" key="3">
    <source>
        <dbReference type="PIRSR" id="PIRSR036979-1"/>
    </source>
</evidence>
<keyword evidence="7" id="KW-1185">Reference proteome</keyword>
<dbReference type="PROSITE" id="PS51409">
    <property type="entry name" value="ARGINASE_2"/>
    <property type="match status" value="1"/>
</dbReference>
<sequence length="354" mass="39513">MANFQDYDPSDVGQVNGNIFGLPFDYESAKLIIFPVPWEVTVSYGAGTANAPQRILDASPQLDLFDFDHSDGWKQGIFMIGIPQDVVDKNEYYRNQAAKIIERLEQGQSLTIEPDLTAVLTEINQASEEVNQWLYQQCQQAISDGKRVAVIGGDHSSPLGYFQALAANYHDYGILHIDAHADLRDAYEGFKFSHASIMFNAMEIPQISKLVQVGLRDICHDEVEMIEQSNGRIIAFYDSKIKQRLYSGSSWIELCREIVSYLPQNVYISFDVDGLDPKLCPNTGTPVPSGLELEQTFCLFRELVNSGKKIIGFDVCEVGDAQWDGNVGARIVYKLANLMDLSQESGVRSNIMSG</sequence>
<evidence type="ECO:0000313" key="7">
    <source>
        <dbReference type="Proteomes" id="UP000053372"/>
    </source>
</evidence>
<feature type="binding site" evidence="3">
    <location>
        <position position="155"/>
    </location>
    <ligand>
        <name>Mn(2+)</name>
        <dbReference type="ChEBI" id="CHEBI:29035"/>
        <label>1</label>
    </ligand>
</feature>
<dbReference type="PANTHER" id="PTHR11358">
    <property type="entry name" value="ARGINASE/AGMATINASE"/>
    <property type="match status" value="1"/>
</dbReference>
<dbReference type="GO" id="GO:0008783">
    <property type="term" value="F:agmatinase activity"/>
    <property type="evidence" value="ECO:0007669"/>
    <property type="project" value="TreeGrafter"/>
</dbReference>
<gene>
    <name evidence="5" type="ORF">BC008_25510</name>
    <name evidence="6" type="ORF">BC008_26035</name>
</gene>